<proteinExistence type="predicted"/>
<dbReference type="AlphaFoldDB" id="D3G057"/>
<keyword evidence="2" id="KW-1185">Reference proteome</keyword>
<dbReference type="eggNOG" id="ENOG5033RN5">
    <property type="taxonomic scope" value="Bacteria"/>
</dbReference>
<dbReference type="Proteomes" id="UP000001544">
    <property type="component" value="Chromosome"/>
</dbReference>
<reference evidence="1 2" key="1">
    <citation type="journal article" date="2011" name="Environ. Microbiol.">
        <title>Genome of alkaliphilic Bacillus pseudofirmus OF4 reveals adaptations that support the ability to grow in an external pH range from 7.5 to 11.4.</title>
        <authorList>
            <person name="Janto B."/>
            <person name="Ahmed A."/>
            <person name="Ito M."/>
            <person name="Liu J."/>
            <person name="Hicks D.B."/>
            <person name="Pagni S."/>
            <person name="Fackelmayer O.J."/>
            <person name="Smith T.A."/>
            <person name="Earl J."/>
            <person name="Elbourne L.D."/>
            <person name="Hassan K."/>
            <person name="Paulsen I.T."/>
            <person name="Kolsto A.B."/>
            <person name="Tourasse N.J."/>
            <person name="Ehrlich G.D."/>
            <person name="Boissy R."/>
            <person name="Ivey D.M."/>
            <person name="Li G."/>
            <person name="Xue Y."/>
            <person name="Ma Y."/>
            <person name="Hu F.Z."/>
            <person name="Krulwich T.A."/>
        </authorList>
    </citation>
    <scope>NUCLEOTIDE SEQUENCE [LARGE SCALE GENOMIC DNA]</scope>
    <source>
        <strain evidence="2">ATCC BAA-2126 / JCM 17055 / OF4</strain>
    </source>
</reference>
<name>D3G057_ALKPO</name>
<accession>D3G057</accession>
<dbReference type="RefSeq" id="WP_012960605.1">
    <property type="nucleotide sequence ID" value="NC_013791.2"/>
</dbReference>
<gene>
    <name evidence="1" type="ordered locus">BpOF4_06360</name>
</gene>
<dbReference type="KEGG" id="bpf:BpOF4_06360"/>
<organism evidence="1 2">
    <name type="scientific">Alkalihalophilus pseudofirmus (strain ATCC BAA-2126 / JCM 17055 / OF4)</name>
    <name type="common">Bacillus pseudofirmus</name>
    <dbReference type="NCBI Taxonomy" id="398511"/>
    <lineage>
        <taxon>Bacteria</taxon>
        <taxon>Bacillati</taxon>
        <taxon>Bacillota</taxon>
        <taxon>Bacilli</taxon>
        <taxon>Bacillales</taxon>
        <taxon>Bacillaceae</taxon>
        <taxon>Alkalihalophilus</taxon>
    </lineage>
</organism>
<dbReference type="HOGENOM" id="CLU_1114106_0_0_9"/>
<dbReference type="EMBL" id="CP001878">
    <property type="protein sequence ID" value="ADC49332.1"/>
    <property type="molecule type" value="Genomic_DNA"/>
</dbReference>
<sequence length="249" mass="28970">MTTIKYVKVSQIKSGFTYLPTEMTAKSQLAILEKSNEPVIDVFEDGDKQYLLWKGIDNYNSLKKLDTMKEVACSIHKTSISTYHWMIQLLQSAYNENAYSYIKKELINQLVEVDNIPLKKVVNDSGISEDKLQIHLADLSIPTYYRELSQTYGNQNLLNTLFKLDVDISFKYVLADEIFKGKKITLEMLKLFSRYLKSYSFDPTKQNAVSLFREITDRERALNFYWDKLNTNMQQMSPSNIIIFSPCNI</sequence>
<dbReference type="STRING" id="398511.BpOF4_06360"/>
<evidence type="ECO:0000313" key="1">
    <source>
        <dbReference type="EMBL" id="ADC49332.1"/>
    </source>
</evidence>
<evidence type="ECO:0000313" key="2">
    <source>
        <dbReference type="Proteomes" id="UP000001544"/>
    </source>
</evidence>
<protein>
    <submittedName>
        <fullName evidence="1">Uncharacterized protein</fullName>
    </submittedName>
</protein>